<dbReference type="GO" id="GO:0003843">
    <property type="term" value="F:1,3-beta-D-glucan synthase activity"/>
    <property type="evidence" value="ECO:0007669"/>
    <property type="project" value="UniProtKB-EC"/>
</dbReference>
<dbReference type="GO" id="GO:0006075">
    <property type="term" value="P:(1-&gt;3)-beta-D-glucan biosynthetic process"/>
    <property type="evidence" value="ECO:0007669"/>
    <property type="project" value="InterPro"/>
</dbReference>
<evidence type="ECO:0000256" key="15">
    <source>
        <dbReference type="SAM" id="Phobius"/>
    </source>
</evidence>
<evidence type="ECO:0000256" key="10">
    <source>
        <dbReference type="ARBA" id="ARBA00023136"/>
    </source>
</evidence>
<dbReference type="Pfam" id="PF04652">
    <property type="entry name" value="Vta1"/>
    <property type="match status" value="1"/>
</dbReference>
<evidence type="ECO:0000256" key="8">
    <source>
        <dbReference type="ARBA" id="ARBA00022960"/>
    </source>
</evidence>
<evidence type="ECO:0000256" key="13">
    <source>
        <dbReference type="ARBA" id="ARBA00047777"/>
    </source>
</evidence>
<dbReference type="OMA" id="ICENEVM"/>
<dbReference type="GO" id="GO:0046527">
    <property type="term" value="F:glucosyltransferase activity"/>
    <property type="evidence" value="ECO:0000318"/>
    <property type="project" value="GO_Central"/>
</dbReference>
<feature type="transmembrane region" description="Helical" evidence="15">
    <location>
        <begin position="546"/>
        <end position="568"/>
    </location>
</feature>
<comment type="catalytic activity">
    <reaction evidence="13">
        <text>[(1-&gt;3)-beta-D-glucosyl](n) + UDP-alpha-D-glucose = [(1-&gt;3)-beta-D-glucosyl](n+1) + UDP + H(+)</text>
        <dbReference type="Rhea" id="RHEA:21476"/>
        <dbReference type="Rhea" id="RHEA-COMP:11146"/>
        <dbReference type="Rhea" id="RHEA-COMP:14303"/>
        <dbReference type="ChEBI" id="CHEBI:15378"/>
        <dbReference type="ChEBI" id="CHEBI:37671"/>
        <dbReference type="ChEBI" id="CHEBI:58223"/>
        <dbReference type="ChEBI" id="CHEBI:58885"/>
        <dbReference type="EC" id="2.4.1.34"/>
    </reaction>
</comment>
<dbReference type="GO" id="GO:0000148">
    <property type="term" value="C:1,3-beta-D-glucan synthase complex"/>
    <property type="evidence" value="ECO:0007669"/>
    <property type="project" value="InterPro"/>
</dbReference>
<keyword evidence="8" id="KW-0133">Cell shape</keyword>
<dbReference type="PANTHER" id="PTHR12741">
    <property type="entry name" value="LYST-INTERACTING PROTEIN LIP5 DOPAMINE RESPONSIVE PROTEIN DRG-1"/>
    <property type="match status" value="1"/>
</dbReference>
<evidence type="ECO:0000256" key="7">
    <source>
        <dbReference type="ARBA" id="ARBA00022692"/>
    </source>
</evidence>
<feature type="transmembrane region" description="Helical" evidence="15">
    <location>
        <begin position="1695"/>
        <end position="1714"/>
    </location>
</feature>
<feature type="transmembrane region" description="Helical" evidence="15">
    <location>
        <begin position="741"/>
        <end position="759"/>
    </location>
</feature>
<comment type="subcellular location">
    <subcellularLocation>
        <location evidence="1">Cell membrane</location>
        <topology evidence="1">Multi-pass membrane protein</topology>
    </subcellularLocation>
</comment>
<evidence type="ECO:0000313" key="17">
    <source>
        <dbReference type="EMBL" id="ONI12219.1"/>
    </source>
</evidence>
<keyword evidence="9 15" id="KW-1133">Transmembrane helix</keyword>
<evidence type="ECO:0000256" key="5">
    <source>
        <dbReference type="ARBA" id="ARBA00022676"/>
    </source>
</evidence>
<dbReference type="GO" id="GO:0005886">
    <property type="term" value="C:plasma membrane"/>
    <property type="evidence" value="ECO:0000318"/>
    <property type="project" value="GO_Central"/>
</dbReference>
<dbReference type="Gramene" id="ONI12219">
    <property type="protein sequence ID" value="ONI12219"/>
    <property type="gene ID" value="PRUPE_4G152000"/>
</dbReference>
<dbReference type="InterPro" id="IPR058851">
    <property type="entry name" value="CALS1_helical"/>
</dbReference>
<dbReference type="InterPro" id="IPR039431">
    <property type="entry name" value="Vta1/CALS_N"/>
</dbReference>
<dbReference type="InterPro" id="IPR026899">
    <property type="entry name" value="FKS1-like_dom1"/>
</dbReference>
<dbReference type="Gene3D" id="1.25.40.270">
    <property type="entry name" value="Vacuolar protein sorting-associated protein vta1"/>
    <property type="match status" value="1"/>
</dbReference>
<gene>
    <name evidence="17" type="ORF">PRUPE_4G152000</name>
</gene>
<evidence type="ECO:0000256" key="14">
    <source>
        <dbReference type="SAM" id="MobiDB-lite"/>
    </source>
</evidence>
<feature type="transmembrane region" description="Helical" evidence="15">
    <location>
        <begin position="765"/>
        <end position="784"/>
    </location>
</feature>
<evidence type="ECO:0000256" key="11">
    <source>
        <dbReference type="ARBA" id="ARBA00023316"/>
    </source>
</evidence>
<feature type="transmembrane region" description="Helical" evidence="15">
    <location>
        <begin position="629"/>
        <end position="652"/>
    </location>
</feature>
<dbReference type="SMART" id="SM01205">
    <property type="entry name" value="FKS1_dom1"/>
    <property type="match status" value="1"/>
</dbReference>
<feature type="transmembrane region" description="Helical" evidence="15">
    <location>
        <begin position="1903"/>
        <end position="1924"/>
    </location>
</feature>
<evidence type="ECO:0000256" key="12">
    <source>
        <dbReference type="ARBA" id="ARBA00032165"/>
    </source>
</evidence>
<organism evidence="17 18">
    <name type="scientific">Prunus persica</name>
    <name type="common">Peach</name>
    <name type="synonym">Amygdalus persica</name>
    <dbReference type="NCBI Taxonomy" id="3760"/>
    <lineage>
        <taxon>Eukaryota</taxon>
        <taxon>Viridiplantae</taxon>
        <taxon>Streptophyta</taxon>
        <taxon>Embryophyta</taxon>
        <taxon>Tracheophyta</taxon>
        <taxon>Spermatophyta</taxon>
        <taxon>Magnoliopsida</taxon>
        <taxon>eudicotyledons</taxon>
        <taxon>Gunneridae</taxon>
        <taxon>Pentapetalae</taxon>
        <taxon>rosids</taxon>
        <taxon>fabids</taxon>
        <taxon>Rosales</taxon>
        <taxon>Rosaceae</taxon>
        <taxon>Amygdaloideae</taxon>
        <taxon>Amygdaleae</taxon>
        <taxon>Prunus</taxon>
    </lineage>
</organism>
<evidence type="ECO:0000313" key="18">
    <source>
        <dbReference type="Proteomes" id="UP000006882"/>
    </source>
</evidence>
<evidence type="ECO:0000256" key="1">
    <source>
        <dbReference type="ARBA" id="ARBA00004651"/>
    </source>
</evidence>
<keyword evidence="10 15" id="KW-0472">Membrane</keyword>
<dbReference type="EMBL" id="CM007654">
    <property type="protein sequence ID" value="ONI12219.1"/>
    <property type="molecule type" value="Genomic_DNA"/>
</dbReference>
<feature type="transmembrane region" description="Helical" evidence="15">
    <location>
        <begin position="1862"/>
        <end position="1883"/>
    </location>
</feature>
<evidence type="ECO:0000256" key="6">
    <source>
        <dbReference type="ARBA" id="ARBA00022679"/>
    </source>
</evidence>
<protein>
    <recommendedName>
        <fullName evidence="12">1,3-beta-glucan synthase</fullName>
        <ecNumber evidence="3">2.4.1.34</ecNumber>
    </recommendedName>
    <alternativeName>
        <fullName evidence="12">1,3-beta-glucan synthase</fullName>
    </alternativeName>
</protein>
<dbReference type="GO" id="GO:0008360">
    <property type="term" value="P:regulation of cell shape"/>
    <property type="evidence" value="ECO:0007669"/>
    <property type="project" value="UniProtKB-KW"/>
</dbReference>
<feature type="transmembrane region" description="Helical" evidence="15">
    <location>
        <begin position="1769"/>
        <end position="1786"/>
    </location>
</feature>
<feature type="region of interest" description="Disordered" evidence="14">
    <location>
        <begin position="459"/>
        <end position="491"/>
    </location>
</feature>
<keyword evidence="7 15" id="KW-0812">Transmembrane</keyword>
<dbReference type="Pfam" id="PF02364">
    <property type="entry name" value="Glucan_synthase"/>
    <property type="match status" value="2"/>
</dbReference>
<dbReference type="eggNOG" id="KOG0916">
    <property type="taxonomic scope" value="Eukaryota"/>
</dbReference>
<evidence type="ECO:0000256" key="3">
    <source>
        <dbReference type="ARBA" id="ARBA00012589"/>
    </source>
</evidence>
<dbReference type="Pfam" id="PF25968">
    <property type="entry name" value="CALS1"/>
    <property type="match status" value="1"/>
</dbReference>
<feature type="transmembrane region" description="Helical" evidence="15">
    <location>
        <begin position="1521"/>
        <end position="1543"/>
    </location>
</feature>
<dbReference type="EC" id="2.4.1.34" evidence="3"/>
<feature type="region of interest" description="Disordered" evidence="14">
    <location>
        <begin position="1"/>
        <end position="22"/>
    </location>
</feature>
<feature type="transmembrane region" description="Helical" evidence="15">
    <location>
        <begin position="588"/>
        <end position="608"/>
    </location>
</feature>
<dbReference type="HOGENOM" id="CLU_000742_0_0_1"/>
<dbReference type="InterPro" id="IPR023175">
    <property type="entry name" value="Vta1/CALS_N_sf"/>
</dbReference>
<dbReference type="Proteomes" id="UP000006882">
    <property type="component" value="Chromosome G4"/>
</dbReference>
<evidence type="ECO:0000256" key="2">
    <source>
        <dbReference type="ARBA" id="ARBA00009040"/>
    </source>
</evidence>
<evidence type="ECO:0000256" key="9">
    <source>
        <dbReference type="ARBA" id="ARBA00022989"/>
    </source>
</evidence>
<keyword evidence="5" id="KW-0328">Glycosyltransferase</keyword>
<dbReference type="OrthoDB" id="1880850at2759"/>
<dbReference type="Pfam" id="PF14288">
    <property type="entry name" value="FKS1_dom1"/>
    <property type="match status" value="1"/>
</dbReference>
<keyword evidence="6" id="KW-0808">Transferase</keyword>
<dbReference type="GO" id="GO:0071555">
    <property type="term" value="P:cell wall organization"/>
    <property type="evidence" value="ECO:0007669"/>
    <property type="project" value="UniProtKB-KW"/>
</dbReference>
<evidence type="ECO:0000256" key="4">
    <source>
        <dbReference type="ARBA" id="ARBA00022475"/>
    </source>
</evidence>
<dbReference type="InterPro" id="IPR003440">
    <property type="entry name" value="Glyco_trans_48_dom"/>
</dbReference>
<keyword evidence="18" id="KW-1185">Reference proteome</keyword>
<dbReference type="STRING" id="3760.M5WML5"/>
<feature type="transmembrane region" description="Helical" evidence="15">
    <location>
        <begin position="1798"/>
        <end position="1815"/>
    </location>
</feature>
<name>M5WML5_PRUPE</name>
<keyword evidence="11" id="KW-0961">Cell wall biogenesis/degradation</keyword>
<feature type="domain" description="1,3-beta-glucan synthase component FKS1-like" evidence="16">
    <location>
        <begin position="328"/>
        <end position="444"/>
    </location>
</feature>
<evidence type="ECO:0000259" key="16">
    <source>
        <dbReference type="SMART" id="SM01205"/>
    </source>
</evidence>
<dbReference type="PANTHER" id="PTHR12741:SF22">
    <property type="entry name" value="CALLOSE SYNTHASE 8-RELATED"/>
    <property type="match status" value="1"/>
</dbReference>
<dbReference type="SMR" id="M5WML5"/>
<accession>M5WML5</accession>
<comment type="similarity">
    <text evidence="2">Belongs to the glycosyltransferase 48 family.</text>
</comment>
<dbReference type="KEGG" id="pper:18779877"/>
<feature type="transmembrane region" description="Helical" evidence="15">
    <location>
        <begin position="691"/>
        <end position="712"/>
    </location>
</feature>
<feature type="transmembrane region" description="Helical" evidence="15">
    <location>
        <begin position="1835"/>
        <end position="1855"/>
    </location>
</feature>
<keyword evidence="4" id="KW-1003">Cell membrane</keyword>
<proteinExistence type="inferred from homology"/>
<reference evidence="17 18" key="1">
    <citation type="journal article" date="2013" name="Nat. Genet.">
        <title>The high-quality draft genome of peach (Prunus persica) identifies unique patterns of genetic diversity, domestication and genome evolution.</title>
        <authorList>
            <consortium name="International Peach Genome Initiative"/>
            <person name="Verde I."/>
            <person name="Abbott A.G."/>
            <person name="Scalabrin S."/>
            <person name="Jung S."/>
            <person name="Shu S."/>
            <person name="Marroni F."/>
            <person name="Zhebentyayeva T."/>
            <person name="Dettori M.T."/>
            <person name="Grimwood J."/>
            <person name="Cattonaro F."/>
            <person name="Zuccolo A."/>
            <person name="Rossini L."/>
            <person name="Jenkins J."/>
            <person name="Vendramin E."/>
            <person name="Meisel L.A."/>
            <person name="Decroocq V."/>
            <person name="Sosinski B."/>
            <person name="Prochnik S."/>
            <person name="Mitros T."/>
            <person name="Policriti A."/>
            <person name="Cipriani G."/>
            <person name="Dondini L."/>
            <person name="Ficklin S."/>
            <person name="Goodstein D.M."/>
            <person name="Xuan P."/>
            <person name="Del Fabbro C."/>
            <person name="Aramini V."/>
            <person name="Copetti D."/>
            <person name="Gonzalez S."/>
            <person name="Horner D.S."/>
            <person name="Falchi R."/>
            <person name="Lucas S."/>
            <person name="Mica E."/>
            <person name="Maldonado J."/>
            <person name="Lazzari B."/>
            <person name="Bielenberg D."/>
            <person name="Pirona R."/>
            <person name="Miculan M."/>
            <person name="Barakat A."/>
            <person name="Testolin R."/>
            <person name="Stella A."/>
            <person name="Tartarini S."/>
            <person name="Tonutti P."/>
            <person name="Arus P."/>
            <person name="Orellana A."/>
            <person name="Wells C."/>
            <person name="Main D."/>
            <person name="Vizzotto G."/>
            <person name="Silva H."/>
            <person name="Salamini F."/>
            <person name="Schmutz J."/>
            <person name="Morgante M."/>
            <person name="Rokhsar D.S."/>
        </authorList>
    </citation>
    <scope>NUCLEOTIDE SEQUENCE [LARGE SCALE GENOMIC DNA]</scope>
    <source>
        <strain evidence="18">cv. Nemared</strain>
    </source>
</reference>
<sequence>MSEIVVAEPIYEDDTPEPKSPITRSITMGTGSEHNHVPEPFESERLPACLASEIQRFLRVANLIESDEPRIAYLCRFHAFEIAHNMDRNSSGRGVRQFKTSLLQRLEQDEETTITKRKEMSDIRELRRVYHAYKEYIIKHDGAFHLENSHREKLIDARRIGSVLFEVLKTVSNTTGPQALANRGGVQTKSNDLFVPYNILPLDPGDSQQAIMQLPEIKAAVAAIRNIRGIPSANDFQKHGDFIDLFDFLQYCFGFQEGNVANQREHLLLLLANIHIRKTHKQTSVLKLGDGSVDELLRKFFKNYTNWCKFLGRKSNIWLPYVKQEAQQYKLLYLGLYLLIWGEAANLRFMPECLCYIFHHMAYELHGMLTGAVSLTSWEKVMPAYGGQSESFLNNVVTPIYTVIKKEAKKSKSGTADHSTWRNYDDLNEYFWSPDCFQIGWPMRLDHDFFCIPSSKKPKAKKASASTGSVEERRKEDGEEDEVGATKEEDREPKWLGKTNFVEVRSFWQIFRSFDRMWSFFILSLQALIIMACHELESPLQLFDKVILEDVMSVFITSAFLKLIRAILDIGFTWKARQTMEFSEKLKHVMKLVVAVIWTIILPVYYANSRRKYTCYPTRYESWLQEWCFSSYMVAVAIYLTTNAVEMVLFLVPSIRKYIEISNHRICTILSWWTQPGLYIGRGMQESQLSVLKYTLFWVLVLLSKFSFSYYFEIKPLIEPTKQIMKIGVKKYEWHELFPKVQSNAGAIVAVWAPIIVVYFMDTQIWYSVFCTLFGGVYGILHHLGEIRTLGMLRSRFHSLPSAFNISLIPPSSRNGQKRKTGFFHNKFIKVSKTEKNGVAKFVLVWNQIINNFRTEDLINNRELDLMTMPMSSELFSGIVRWPVFLLANKFSTALSIAKDFVGKDEILVRKIKKDEYMYCAVKECYESLKYILEILVVGDLEKRIVSAMFTEIEESIARSTLLQDFRMIELPLLLAKCIELMELLVEGNEDHHGKVIKILQDIFELVTNDMMTSGFRILELLYSFQQIDMDFVDFNRRIEPELFGSADSKSSIHFPLPDSAALNEQIKRFHLLLTVKDTAMDIPTNLEARRRISFFATSLFMNMPSAPKLCNMLPFCVMTPHYMEDINFSMKELHSSQREVSIIFYMQKIFPDEWKNFLERMGCENLDGLKDKGKEEDLRNWASYRGQTLSRTVRGMMYYREALKLQAFLDVAEDEDILEGYDAVESRNRVLSAQLDAIADMKFTYVLSCQLFGSQKASGDPHAQDIIDLMIRYPSLRVAYVEEKEEMVENRHRPRKVYSSVLVKAVNGFDQEIYRIKLPGPPTIGEGKPENQNYGIIFTRGEALQTIDMNQDSYLEEALKMRNLLQEFLQNQGRRPPALLGLREHVFTGSVSSLAWFMSYQETSFVTIGQRLLANPLRVRFHYGHPDVFDRLFHITRGGISKASKTINLSEDVFAGFNCTLRRGCITYHEYMQVGKGRDVSLNQISKFEAKVANGNSEQTLSRDIYHLGRQFDFFRMLSCYFTTIGFYFSSLMSIIGIYVFLYGQLYLVLSGLEKALIIEARLQNIQSLETALASQSFIQLGLLTGLPMVMEIGLEKGFLNALKDFVLMQLQLASVFFTFSFGTKIHYYGRTILHGGAKYRPTGRKVVVFHASFTENYRLYSRSHFVKGFELLLLLTVYDLFRRSYQSNMAYVLITYSIWFMSITWLFAPFLFNPSGFSWEKIVDDWKDWNKWIRQQGGIGVQQDKSWQSWWIDEQAHLRRSGMTSRVFEILLSVRFFLYQYGLVYHLDISQNSRNFLVYLLSWMVILAVFLIVKAVNLGRQQFSARYHLVFRLFKAFLFLGVLSVILALYFVCKLSWKDILVCSLAFFPTGWGLILFAQAVRPLIENTGLWEFTRVLAKTYDYGMGVALFAPIAVFSWLPILSAFQTRFLFNEAFNRHLQIQPILAGKKKNR</sequence>